<reference evidence="4" key="3">
    <citation type="submission" date="2024-02" db="EMBL/GenBank/DDBJ databases">
        <authorList>
            <person name="Bromfield E.S.P."/>
            <person name="Cloutier S."/>
            <person name="Nguyen H.D.T."/>
        </authorList>
    </citation>
    <scope>NUCLEOTIDE SEQUENCE</scope>
    <source>
        <strain evidence="4">101S1MB</strain>
        <strain evidence="3">65S1MB</strain>
    </source>
</reference>
<protein>
    <recommendedName>
        <fullName evidence="7">DUF680 domain-containing protein</fullName>
    </recommendedName>
</protein>
<feature type="region of interest" description="Disordered" evidence="1">
    <location>
        <begin position="24"/>
        <end position="112"/>
    </location>
</feature>
<evidence type="ECO:0000313" key="4">
    <source>
        <dbReference type="EMBL" id="QIP05701.1"/>
    </source>
</evidence>
<feature type="signal peptide" evidence="2">
    <location>
        <begin position="1"/>
        <end position="24"/>
    </location>
</feature>
<evidence type="ECO:0000313" key="3">
    <source>
        <dbReference type="EMBL" id="QDF42149.1"/>
    </source>
</evidence>
<feature type="compositionally biased region" description="Basic residues" evidence="1">
    <location>
        <begin position="66"/>
        <end position="77"/>
    </location>
</feature>
<keyword evidence="2" id="KW-0732">Signal</keyword>
<dbReference type="AlphaFoldDB" id="A0A2U8Q723"/>
<gene>
    <name evidence="3" type="ORF">FJN17_33705</name>
    <name evidence="4" type="ORF">HAV00_05320</name>
</gene>
<proteinExistence type="predicted"/>
<feature type="chain" id="PRO_5043411201" description="DUF680 domain-containing protein" evidence="2">
    <location>
        <begin position="25"/>
        <end position="112"/>
    </location>
</feature>
<evidence type="ECO:0000256" key="2">
    <source>
        <dbReference type="SAM" id="SignalP"/>
    </source>
</evidence>
<reference evidence="5 6" key="2">
    <citation type="journal article" date="2020" name="Int. J. Syst. Evol. Microbiol.">
        <title>Description and complete genome sequences of Bradyrhizobium symbiodeficiens sp. nov., a non-symbiotic bacterium associated with legumes native to Canada.</title>
        <authorList>
            <person name="Bromfield E.S.P."/>
            <person name="Cloutier S."/>
            <person name="Nguyen H.D.T."/>
        </authorList>
    </citation>
    <scope>NUCLEOTIDE SEQUENCE [LARGE SCALE GENOMIC DNA]</scope>
    <source>
        <strain evidence="4 6">101S1MB</strain>
        <strain evidence="3 5">65S1MB</strain>
    </source>
</reference>
<evidence type="ECO:0008006" key="7">
    <source>
        <dbReference type="Google" id="ProtNLM"/>
    </source>
</evidence>
<evidence type="ECO:0000313" key="6">
    <source>
        <dbReference type="Proteomes" id="UP000500895"/>
    </source>
</evidence>
<dbReference type="EMBL" id="CP041090">
    <property type="protein sequence ID" value="QDF42149.1"/>
    <property type="molecule type" value="Genomic_DNA"/>
</dbReference>
<feature type="compositionally biased region" description="Low complexity" evidence="1">
    <location>
        <begin position="52"/>
        <end position="61"/>
    </location>
</feature>
<feature type="compositionally biased region" description="Low complexity" evidence="1">
    <location>
        <begin position="24"/>
        <end position="45"/>
    </location>
</feature>
<dbReference type="EMBL" id="CP050066">
    <property type="protein sequence ID" value="QIP05701.1"/>
    <property type="molecule type" value="Genomic_DNA"/>
</dbReference>
<evidence type="ECO:0000256" key="1">
    <source>
        <dbReference type="SAM" id="MobiDB-lite"/>
    </source>
</evidence>
<keyword evidence="5" id="KW-1185">Reference proteome</keyword>
<sequence length="112" mass="11648">MQKSYLLAATAALALIMQTSLAPAQTAPAAGGTAAPAATSTAPAATTPPPAATTDTSSQPTDSKKSASKKPAKKKMTRQQEIDHSVDSGTVPARYRSSVPKQYQQYIPFDKQ</sequence>
<dbReference type="Proteomes" id="UP000500895">
    <property type="component" value="Chromosome"/>
</dbReference>
<reference evidence="5" key="1">
    <citation type="submission" date="2019-06" db="EMBL/GenBank/DDBJ databases">
        <title>Whole-Genome Sequence of Bradyrhizobium sp. 3 Strain 65S1MB.</title>
        <authorList>
            <person name="Bromfield E.S.P."/>
            <person name="Cloutier S."/>
            <person name="Nguyen H.D.T."/>
        </authorList>
    </citation>
    <scope>NUCLEOTIDE SEQUENCE [LARGE SCALE GENOMIC DNA]</scope>
    <source>
        <strain evidence="5">65S1MB</strain>
    </source>
</reference>
<dbReference type="KEGG" id="bsym:CIT39_03825"/>
<dbReference type="Proteomes" id="UP000319298">
    <property type="component" value="Chromosome"/>
</dbReference>
<name>A0A2U8Q723_9BRAD</name>
<evidence type="ECO:0000313" key="5">
    <source>
        <dbReference type="Proteomes" id="UP000319298"/>
    </source>
</evidence>
<dbReference type="RefSeq" id="WP_094973461.1">
    <property type="nucleotide sequence ID" value="NZ_CP029427.2"/>
</dbReference>
<accession>A0A2U8Q723</accession>
<organism evidence="4 6">
    <name type="scientific">Bradyrhizobium symbiodeficiens</name>
    <dbReference type="NCBI Taxonomy" id="1404367"/>
    <lineage>
        <taxon>Bacteria</taxon>
        <taxon>Pseudomonadati</taxon>
        <taxon>Pseudomonadota</taxon>
        <taxon>Alphaproteobacteria</taxon>
        <taxon>Hyphomicrobiales</taxon>
        <taxon>Nitrobacteraceae</taxon>
        <taxon>Bradyrhizobium</taxon>
    </lineage>
</organism>